<evidence type="ECO:0000313" key="2">
    <source>
        <dbReference type="Proteomes" id="UP001219349"/>
    </source>
</evidence>
<protein>
    <recommendedName>
        <fullName evidence="3">SRPBCC family protein</fullName>
    </recommendedName>
</protein>
<organism evidence="1 2">
    <name type="scientific">Paracoccus fistulariae</name>
    <dbReference type="NCBI Taxonomy" id="658446"/>
    <lineage>
        <taxon>Bacteria</taxon>
        <taxon>Pseudomonadati</taxon>
        <taxon>Pseudomonadota</taxon>
        <taxon>Alphaproteobacteria</taxon>
        <taxon>Rhodobacterales</taxon>
        <taxon>Paracoccaceae</taxon>
        <taxon>Paracoccus</taxon>
    </lineage>
</organism>
<proteinExistence type="predicted"/>
<dbReference type="RefSeq" id="WP_271885325.1">
    <property type="nucleotide sequence ID" value="NZ_CP067136.1"/>
</dbReference>
<dbReference type="SUPFAM" id="SSF55961">
    <property type="entry name" value="Bet v1-like"/>
    <property type="match status" value="1"/>
</dbReference>
<dbReference type="InterPro" id="IPR023393">
    <property type="entry name" value="START-like_dom_sf"/>
</dbReference>
<dbReference type="Gene3D" id="3.30.530.20">
    <property type="match status" value="1"/>
</dbReference>
<gene>
    <name evidence="1" type="ORF">JHX87_09695</name>
</gene>
<dbReference type="Proteomes" id="UP001219349">
    <property type="component" value="Chromosome"/>
</dbReference>
<sequence>MDLVSTVDIPARPEAIWPFFFEARMDDRIPLPFRFGLPKAVSCSVIKGDGSPGSIRRCITTRGYMDQVIDVADPCKRFAYHLIDSDYWGQPFIDHVADDIRLEVLDDRLTRVTRRTSFDAKGVLRMPGRMVMRAGFGFAHGYANENWNRLAQAS</sequence>
<name>A0ABY7SG52_9RHOB</name>
<keyword evidence="2" id="KW-1185">Reference proteome</keyword>
<evidence type="ECO:0008006" key="3">
    <source>
        <dbReference type="Google" id="ProtNLM"/>
    </source>
</evidence>
<evidence type="ECO:0000313" key="1">
    <source>
        <dbReference type="EMBL" id="WCR05809.1"/>
    </source>
</evidence>
<dbReference type="EMBL" id="CP067136">
    <property type="protein sequence ID" value="WCR05809.1"/>
    <property type="molecule type" value="Genomic_DNA"/>
</dbReference>
<reference evidence="1 2" key="1">
    <citation type="submission" date="2021-01" db="EMBL/GenBank/DDBJ databases">
        <title>Biogeographic distribution of Paracoccus.</title>
        <authorList>
            <person name="Hollensteiner J."/>
            <person name="Leineberger J."/>
            <person name="Brinkhoff T."/>
            <person name="Daniel R."/>
        </authorList>
    </citation>
    <scope>NUCLEOTIDE SEQUENCE [LARGE SCALE GENOMIC DNA]</scope>
    <source>
        <strain evidence="1 2">KCTC 22803</strain>
    </source>
</reference>
<accession>A0ABY7SG52</accession>